<organism evidence="2 3">
    <name type="scientific">Massarina eburnea CBS 473.64</name>
    <dbReference type="NCBI Taxonomy" id="1395130"/>
    <lineage>
        <taxon>Eukaryota</taxon>
        <taxon>Fungi</taxon>
        <taxon>Dikarya</taxon>
        <taxon>Ascomycota</taxon>
        <taxon>Pezizomycotina</taxon>
        <taxon>Dothideomycetes</taxon>
        <taxon>Pleosporomycetidae</taxon>
        <taxon>Pleosporales</taxon>
        <taxon>Massarineae</taxon>
        <taxon>Massarinaceae</taxon>
        <taxon>Massarina</taxon>
    </lineage>
</organism>
<evidence type="ECO:0008006" key="4">
    <source>
        <dbReference type="Google" id="ProtNLM"/>
    </source>
</evidence>
<feature type="transmembrane region" description="Helical" evidence="1">
    <location>
        <begin position="39"/>
        <end position="60"/>
    </location>
</feature>
<sequence length="149" mass="17444">MNPVLGLTVDYFPLLSARWPCLCMVVVMVRRWWYWNLYGVGWGGCGVCGVEFACVMLGLYGTWVKMMRRMGDGRWEMGLRILGRLGSARYRWLAGLRRILVRDRIRVKIRVLERREALPWGNVGSASMIMVAFLGLGIYHVCWYGWCWW</sequence>
<dbReference type="EMBL" id="MU006784">
    <property type="protein sequence ID" value="KAF2640524.1"/>
    <property type="molecule type" value="Genomic_DNA"/>
</dbReference>
<feature type="transmembrane region" description="Helical" evidence="1">
    <location>
        <begin position="123"/>
        <end position="146"/>
    </location>
</feature>
<keyword evidence="1" id="KW-0472">Membrane</keyword>
<accession>A0A6A6S2Q5</accession>
<gene>
    <name evidence="2" type="ORF">P280DRAFT_321059</name>
</gene>
<evidence type="ECO:0000256" key="1">
    <source>
        <dbReference type="SAM" id="Phobius"/>
    </source>
</evidence>
<dbReference type="AlphaFoldDB" id="A0A6A6S2Q5"/>
<dbReference type="Proteomes" id="UP000799753">
    <property type="component" value="Unassembled WGS sequence"/>
</dbReference>
<evidence type="ECO:0000313" key="2">
    <source>
        <dbReference type="EMBL" id="KAF2640524.1"/>
    </source>
</evidence>
<reference evidence="2" key="1">
    <citation type="journal article" date="2020" name="Stud. Mycol.">
        <title>101 Dothideomycetes genomes: a test case for predicting lifestyles and emergence of pathogens.</title>
        <authorList>
            <person name="Haridas S."/>
            <person name="Albert R."/>
            <person name="Binder M."/>
            <person name="Bloem J."/>
            <person name="Labutti K."/>
            <person name="Salamov A."/>
            <person name="Andreopoulos B."/>
            <person name="Baker S."/>
            <person name="Barry K."/>
            <person name="Bills G."/>
            <person name="Bluhm B."/>
            <person name="Cannon C."/>
            <person name="Castanera R."/>
            <person name="Culley D."/>
            <person name="Daum C."/>
            <person name="Ezra D."/>
            <person name="Gonzalez J."/>
            <person name="Henrissat B."/>
            <person name="Kuo A."/>
            <person name="Liang C."/>
            <person name="Lipzen A."/>
            <person name="Lutzoni F."/>
            <person name="Magnuson J."/>
            <person name="Mondo S."/>
            <person name="Nolan M."/>
            <person name="Ohm R."/>
            <person name="Pangilinan J."/>
            <person name="Park H.-J."/>
            <person name="Ramirez L."/>
            <person name="Alfaro M."/>
            <person name="Sun H."/>
            <person name="Tritt A."/>
            <person name="Yoshinaga Y."/>
            <person name="Zwiers L.-H."/>
            <person name="Turgeon B."/>
            <person name="Goodwin S."/>
            <person name="Spatafora J."/>
            <person name="Crous P."/>
            <person name="Grigoriev I."/>
        </authorList>
    </citation>
    <scope>NUCLEOTIDE SEQUENCE</scope>
    <source>
        <strain evidence="2">CBS 473.64</strain>
    </source>
</reference>
<keyword evidence="1" id="KW-0812">Transmembrane</keyword>
<evidence type="ECO:0000313" key="3">
    <source>
        <dbReference type="Proteomes" id="UP000799753"/>
    </source>
</evidence>
<protein>
    <recommendedName>
        <fullName evidence="4">Transmembrane protein</fullName>
    </recommendedName>
</protein>
<proteinExistence type="predicted"/>
<keyword evidence="3" id="KW-1185">Reference proteome</keyword>
<keyword evidence="1" id="KW-1133">Transmembrane helix</keyword>
<name>A0A6A6S2Q5_9PLEO</name>